<evidence type="ECO:0000313" key="7">
    <source>
        <dbReference type="EMBL" id="SFT89228.1"/>
    </source>
</evidence>
<keyword evidence="8" id="KW-1185">Reference proteome</keyword>
<evidence type="ECO:0000256" key="1">
    <source>
        <dbReference type="ARBA" id="ARBA00010641"/>
    </source>
</evidence>
<dbReference type="InterPro" id="IPR039425">
    <property type="entry name" value="RNA_pol_sigma-70-like"/>
</dbReference>
<dbReference type="AlphaFoldDB" id="A0A1I7BPY8"/>
<dbReference type="GO" id="GO:0006352">
    <property type="term" value="P:DNA-templated transcription initiation"/>
    <property type="evidence" value="ECO:0007669"/>
    <property type="project" value="InterPro"/>
</dbReference>
<dbReference type="Proteomes" id="UP000236454">
    <property type="component" value="Unassembled WGS sequence"/>
</dbReference>
<dbReference type="Gene3D" id="1.10.1740.10">
    <property type="match status" value="1"/>
</dbReference>
<dbReference type="GO" id="GO:0016987">
    <property type="term" value="F:sigma factor activity"/>
    <property type="evidence" value="ECO:0007669"/>
    <property type="project" value="UniProtKB-KW"/>
</dbReference>
<feature type="domain" description="RNA polymerase sigma factor 70 region 4 type 2" evidence="6">
    <location>
        <begin position="109"/>
        <end position="161"/>
    </location>
</feature>
<feature type="domain" description="RNA polymerase sigma-70 region 2" evidence="5">
    <location>
        <begin position="14"/>
        <end position="80"/>
    </location>
</feature>
<dbReference type="NCBIfam" id="TIGR02937">
    <property type="entry name" value="sigma70-ECF"/>
    <property type="match status" value="1"/>
</dbReference>
<accession>A0A1I7BPY8</accession>
<dbReference type="InterPro" id="IPR014284">
    <property type="entry name" value="RNA_pol_sigma-70_dom"/>
</dbReference>
<dbReference type="Pfam" id="PF04542">
    <property type="entry name" value="Sigma70_r2"/>
    <property type="match status" value="1"/>
</dbReference>
<dbReference type="InterPro" id="IPR007627">
    <property type="entry name" value="RNA_pol_sigma70_r2"/>
</dbReference>
<dbReference type="InterPro" id="IPR013249">
    <property type="entry name" value="RNA_pol_sigma70_r4_t2"/>
</dbReference>
<evidence type="ECO:0000313" key="8">
    <source>
        <dbReference type="Proteomes" id="UP000236454"/>
    </source>
</evidence>
<dbReference type="GO" id="GO:0003677">
    <property type="term" value="F:DNA binding"/>
    <property type="evidence" value="ECO:0007669"/>
    <property type="project" value="InterPro"/>
</dbReference>
<dbReference type="InterPro" id="IPR013324">
    <property type="entry name" value="RNA_pol_sigma_r3/r4-like"/>
</dbReference>
<evidence type="ECO:0000256" key="3">
    <source>
        <dbReference type="ARBA" id="ARBA00023082"/>
    </source>
</evidence>
<comment type="similarity">
    <text evidence="1">Belongs to the sigma-70 factor family. ECF subfamily.</text>
</comment>
<evidence type="ECO:0000256" key="2">
    <source>
        <dbReference type="ARBA" id="ARBA00023015"/>
    </source>
</evidence>
<dbReference type="STRING" id="477690.SAMN05216474_2982"/>
<organism evidence="7 8">
    <name type="scientific">Lishizhenia tianjinensis</name>
    <dbReference type="NCBI Taxonomy" id="477690"/>
    <lineage>
        <taxon>Bacteria</taxon>
        <taxon>Pseudomonadati</taxon>
        <taxon>Bacteroidota</taxon>
        <taxon>Flavobacteriia</taxon>
        <taxon>Flavobacteriales</taxon>
        <taxon>Crocinitomicaceae</taxon>
        <taxon>Lishizhenia</taxon>
    </lineage>
</organism>
<dbReference type="InterPro" id="IPR036388">
    <property type="entry name" value="WH-like_DNA-bd_sf"/>
</dbReference>
<name>A0A1I7BPY8_9FLAO</name>
<dbReference type="SUPFAM" id="SSF88946">
    <property type="entry name" value="Sigma2 domain of RNA polymerase sigma factors"/>
    <property type="match status" value="1"/>
</dbReference>
<evidence type="ECO:0000259" key="6">
    <source>
        <dbReference type="Pfam" id="PF08281"/>
    </source>
</evidence>
<dbReference type="SUPFAM" id="SSF88659">
    <property type="entry name" value="Sigma3 and sigma4 domains of RNA polymerase sigma factors"/>
    <property type="match status" value="1"/>
</dbReference>
<gene>
    <name evidence="7" type="ORF">SAMN05216474_2982</name>
</gene>
<dbReference type="Pfam" id="PF08281">
    <property type="entry name" value="Sigma70_r4_2"/>
    <property type="match status" value="1"/>
</dbReference>
<keyword evidence="2" id="KW-0805">Transcription regulation</keyword>
<dbReference type="PANTHER" id="PTHR43133:SF46">
    <property type="entry name" value="RNA POLYMERASE SIGMA-70 FACTOR ECF SUBFAMILY"/>
    <property type="match status" value="1"/>
</dbReference>
<dbReference type="InterPro" id="IPR013325">
    <property type="entry name" value="RNA_pol_sigma_r2"/>
</dbReference>
<keyword evidence="4" id="KW-0804">Transcription</keyword>
<dbReference type="EMBL" id="FPAS01000006">
    <property type="protein sequence ID" value="SFT89228.1"/>
    <property type="molecule type" value="Genomic_DNA"/>
</dbReference>
<sequence>MACQKGKLKAQRELYDRYAYMMKGVCLRYARDASEAEDYLQEAFLRAFRAIHSFEPNGNLGGWLRTIAVNVGLEMYRKNKAIDLRLENYKHIQGDAIDLDTAFEKMALEDLVNKIQRLPLGYRTVFNLYAIEGYTHEEIAQQLEITSGTSKSQYSRARALLRQWIEEELENEKNRMNYAKG</sequence>
<protein>
    <submittedName>
        <fullName evidence="7">RNA polymerase sigma-70 factor, ECF subfamily</fullName>
    </submittedName>
</protein>
<dbReference type="Gene3D" id="1.10.10.10">
    <property type="entry name" value="Winged helix-like DNA-binding domain superfamily/Winged helix DNA-binding domain"/>
    <property type="match status" value="1"/>
</dbReference>
<proteinExistence type="inferred from homology"/>
<dbReference type="CDD" id="cd06171">
    <property type="entry name" value="Sigma70_r4"/>
    <property type="match status" value="1"/>
</dbReference>
<reference evidence="7 8" key="1">
    <citation type="submission" date="2016-10" db="EMBL/GenBank/DDBJ databases">
        <authorList>
            <person name="de Groot N.N."/>
        </authorList>
    </citation>
    <scope>NUCLEOTIDE SEQUENCE [LARGE SCALE GENOMIC DNA]</scope>
    <source>
        <strain evidence="7 8">CGMCC 1.7005</strain>
    </source>
</reference>
<evidence type="ECO:0000256" key="4">
    <source>
        <dbReference type="ARBA" id="ARBA00023163"/>
    </source>
</evidence>
<evidence type="ECO:0000259" key="5">
    <source>
        <dbReference type="Pfam" id="PF04542"/>
    </source>
</evidence>
<dbReference type="PANTHER" id="PTHR43133">
    <property type="entry name" value="RNA POLYMERASE ECF-TYPE SIGMA FACTO"/>
    <property type="match status" value="1"/>
</dbReference>
<keyword evidence="3" id="KW-0731">Sigma factor</keyword>